<feature type="region of interest" description="Disordered" evidence="1">
    <location>
        <begin position="93"/>
        <end position="120"/>
    </location>
</feature>
<accession>A0AA40FML8</accession>
<gene>
    <name evidence="2" type="ORF">K0M31_009826</name>
</gene>
<reference evidence="2" key="1">
    <citation type="submission" date="2021-10" db="EMBL/GenBank/DDBJ databases">
        <title>Melipona bicolor Genome sequencing and assembly.</title>
        <authorList>
            <person name="Araujo N.S."/>
            <person name="Arias M.C."/>
        </authorList>
    </citation>
    <scope>NUCLEOTIDE SEQUENCE</scope>
    <source>
        <strain evidence="2">USP_2M_L1-L4_2017</strain>
        <tissue evidence="2">Whole body</tissue>
    </source>
</reference>
<dbReference type="Proteomes" id="UP001177670">
    <property type="component" value="Unassembled WGS sequence"/>
</dbReference>
<protein>
    <submittedName>
        <fullName evidence="2">Uncharacterized protein</fullName>
    </submittedName>
</protein>
<evidence type="ECO:0000313" key="3">
    <source>
        <dbReference type="Proteomes" id="UP001177670"/>
    </source>
</evidence>
<sequence>MQKERLRQGVEEEGWKGQQQSQEEEKNGGAGILEGTKGQQVLCHRARVDPASSGALLADCESRGPGHPPHACFCTSDVIEIWLAPSRLSRLPRARRARRTTTGAMRAPEGQEARKGVVPLRDAENPNSFVWYGSARTRAGPTARKDRRRNVFVSR</sequence>
<evidence type="ECO:0000313" key="2">
    <source>
        <dbReference type="EMBL" id="KAK1121978.1"/>
    </source>
</evidence>
<organism evidence="2 3">
    <name type="scientific">Melipona bicolor</name>
    <dbReference type="NCBI Taxonomy" id="60889"/>
    <lineage>
        <taxon>Eukaryota</taxon>
        <taxon>Metazoa</taxon>
        <taxon>Ecdysozoa</taxon>
        <taxon>Arthropoda</taxon>
        <taxon>Hexapoda</taxon>
        <taxon>Insecta</taxon>
        <taxon>Pterygota</taxon>
        <taxon>Neoptera</taxon>
        <taxon>Endopterygota</taxon>
        <taxon>Hymenoptera</taxon>
        <taxon>Apocrita</taxon>
        <taxon>Aculeata</taxon>
        <taxon>Apoidea</taxon>
        <taxon>Anthophila</taxon>
        <taxon>Apidae</taxon>
        <taxon>Melipona</taxon>
    </lineage>
</organism>
<keyword evidence="3" id="KW-1185">Reference proteome</keyword>
<feature type="region of interest" description="Disordered" evidence="1">
    <location>
        <begin position="1"/>
        <end position="33"/>
    </location>
</feature>
<dbReference type="EMBL" id="JAHYIQ010000024">
    <property type="protein sequence ID" value="KAK1121978.1"/>
    <property type="molecule type" value="Genomic_DNA"/>
</dbReference>
<proteinExistence type="predicted"/>
<comment type="caution">
    <text evidence="2">The sequence shown here is derived from an EMBL/GenBank/DDBJ whole genome shotgun (WGS) entry which is preliminary data.</text>
</comment>
<name>A0AA40FML8_9HYME</name>
<evidence type="ECO:0000256" key="1">
    <source>
        <dbReference type="SAM" id="MobiDB-lite"/>
    </source>
</evidence>
<feature type="compositionally biased region" description="Basic and acidic residues" evidence="1">
    <location>
        <begin position="1"/>
        <end position="15"/>
    </location>
</feature>
<dbReference type="AlphaFoldDB" id="A0AA40FML8"/>